<organism evidence="2">
    <name type="scientific">Pararge aegeria</name>
    <name type="common">speckled wood butterfly</name>
    <dbReference type="NCBI Taxonomy" id="116150"/>
    <lineage>
        <taxon>Eukaryota</taxon>
        <taxon>Metazoa</taxon>
        <taxon>Ecdysozoa</taxon>
        <taxon>Arthropoda</taxon>
        <taxon>Hexapoda</taxon>
        <taxon>Insecta</taxon>
        <taxon>Pterygota</taxon>
        <taxon>Neoptera</taxon>
        <taxon>Endopterygota</taxon>
        <taxon>Lepidoptera</taxon>
        <taxon>Glossata</taxon>
        <taxon>Ditrysia</taxon>
        <taxon>Papilionoidea</taxon>
        <taxon>Nymphalidae</taxon>
        <taxon>Satyrinae</taxon>
        <taxon>Satyrini</taxon>
        <taxon>Parargina</taxon>
        <taxon>Pararge</taxon>
    </lineage>
</organism>
<keyword evidence="2" id="KW-0378">Hydrolase</keyword>
<accession>S4PAC2</accession>
<reference evidence="2" key="1">
    <citation type="journal article" date="2013" name="BMC Genomics">
        <title>Unscrambling butterfly oogenesis.</title>
        <authorList>
            <person name="Carter J.M."/>
            <person name="Baker S.C."/>
            <person name="Pink R."/>
            <person name="Carter D.R."/>
            <person name="Collins A."/>
            <person name="Tomlin J."/>
            <person name="Gibbs M."/>
            <person name="Breuker C.J."/>
        </authorList>
    </citation>
    <scope>NUCLEOTIDE SEQUENCE</scope>
    <source>
        <tissue evidence="2">Ovary</tissue>
    </source>
</reference>
<evidence type="ECO:0000256" key="1">
    <source>
        <dbReference type="SAM" id="MobiDB-lite"/>
    </source>
</evidence>
<name>S4PAC2_9NEOP</name>
<feature type="region of interest" description="Disordered" evidence="1">
    <location>
        <begin position="1"/>
        <end position="30"/>
    </location>
</feature>
<sequence length="89" mass="9580">CAPSTSRCGGCSTRSSCPSHRYPLASTPTTSRSAYKWWQHRNRTPCASPSPTTSGKCSRATYRLAKFPSSVGASLCPPKTSIIKIGLMR</sequence>
<proteinExistence type="predicted"/>
<evidence type="ECO:0000313" key="2">
    <source>
        <dbReference type="EMBL" id="JAA83795.1"/>
    </source>
</evidence>
<feature type="non-terminal residue" evidence="2">
    <location>
        <position position="1"/>
    </location>
</feature>
<reference evidence="2" key="2">
    <citation type="submission" date="2013-05" db="EMBL/GenBank/DDBJ databases">
        <authorList>
            <person name="Carter J.-M."/>
            <person name="Baker S.C."/>
            <person name="Pink R."/>
            <person name="Carter D.R.F."/>
            <person name="Collins A."/>
            <person name="Tomlin J."/>
            <person name="Gibbs M."/>
            <person name="Breuker C.J."/>
        </authorList>
    </citation>
    <scope>NUCLEOTIDE SEQUENCE</scope>
    <source>
        <tissue evidence="2">Ovary</tissue>
    </source>
</reference>
<dbReference type="EMBL" id="GAIX01008765">
    <property type="protein sequence ID" value="JAA83795.1"/>
    <property type="molecule type" value="Transcribed_RNA"/>
</dbReference>
<dbReference type="GO" id="GO:0016787">
    <property type="term" value="F:hydrolase activity"/>
    <property type="evidence" value="ECO:0007669"/>
    <property type="project" value="UniProtKB-KW"/>
</dbReference>
<protein>
    <submittedName>
        <fullName evidence="2">Fatty-acid amide hydrolase 2</fullName>
    </submittedName>
</protein>
<feature type="compositionally biased region" description="Low complexity" evidence="1">
    <location>
        <begin position="1"/>
        <end position="17"/>
    </location>
</feature>
<dbReference type="AlphaFoldDB" id="S4PAC2"/>